<dbReference type="GeneID" id="27308654"/>
<dbReference type="EMBL" id="KN847530">
    <property type="protein sequence ID" value="KIW08743.1"/>
    <property type="molecule type" value="Genomic_DNA"/>
</dbReference>
<dbReference type="Proteomes" id="UP000053259">
    <property type="component" value="Unassembled WGS sequence"/>
</dbReference>
<gene>
    <name evidence="1" type="ORF">PV09_00681</name>
</gene>
<dbReference type="HOGENOM" id="CLU_084254_0_0_1"/>
<dbReference type="OrthoDB" id="4510061at2759"/>
<protein>
    <submittedName>
        <fullName evidence="1">Uncharacterized protein</fullName>
    </submittedName>
</protein>
<organism evidence="1 2">
    <name type="scientific">Verruconis gallopava</name>
    <dbReference type="NCBI Taxonomy" id="253628"/>
    <lineage>
        <taxon>Eukaryota</taxon>
        <taxon>Fungi</taxon>
        <taxon>Dikarya</taxon>
        <taxon>Ascomycota</taxon>
        <taxon>Pezizomycotina</taxon>
        <taxon>Dothideomycetes</taxon>
        <taxon>Pleosporomycetidae</taxon>
        <taxon>Venturiales</taxon>
        <taxon>Sympoventuriaceae</taxon>
        <taxon>Verruconis</taxon>
    </lineage>
</organism>
<dbReference type="VEuPathDB" id="FungiDB:PV09_00681"/>
<evidence type="ECO:0000313" key="2">
    <source>
        <dbReference type="Proteomes" id="UP000053259"/>
    </source>
</evidence>
<evidence type="ECO:0000313" key="1">
    <source>
        <dbReference type="EMBL" id="KIW08743.1"/>
    </source>
</evidence>
<name>A0A0D2APX2_9PEZI</name>
<dbReference type="AlphaFoldDB" id="A0A0D2APX2"/>
<proteinExistence type="predicted"/>
<sequence length="180" mass="20198">MMADGYNHARAMRVAEIISDFRNLQHYMAQIQANPSAEEYYLPGYSLLRACITEAQAVLASPYVYGGNADPEGDLEAEKAQLRAIIIDAGVRRFQLQRCYLRAVAALRWINGRAQILQGQQPHSGHTAQLQQVDATLQQEVASITDQHVEYSLRAQDTVQGKWLDEDPSLATILSRLRRS</sequence>
<reference evidence="1 2" key="1">
    <citation type="submission" date="2015-01" db="EMBL/GenBank/DDBJ databases">
        <title>The Genome Sequence of Ochroconis gallopava CBS43764.</title>
        <authorList>
            <consortium name="The Broad Institute Genomics Platform"/>
            <person name="Cuomo C."/>
            <person name="de Hoog S."/>
            <person name="Gorbushina A."/>
            <person name="Stielow B."/>
            <person name="Teixiera M."/>
            <person name="Abouelleil A."/>
            <person name="Chapman S.B."/>
            <person name="Priest M."/>
            <person name="Young S.K."/>
            <person name="Wortman J."/>
            <person name="Nusbaum C."/>
            <person name="Birren B."/>
        </authorList>
    </citation>
    <scope>NUCLEOTIDE SEQUENCE [LARGE SCALE GENOMIC DNA]</scope>
    <source>
        <strain evidence="1 2">CBS 43764</strain>
    </source>
</reference>
<keyword evidence="2" id="KW-1185">Reference proteome</keyword>
<dbReference type="RefSeq" id="XP_016218612.1">
    <property type="nucleotide sequence ID" value="XM_016353459.1"/>
</dbReference>
<accession>A0A0D2APX2</accession>